<dbReference type="AlphaFoldDB" id="A0A6J7BZU1"/>
<dbReference type="EMBL" id="CAFBIX010000075">
    <property type="protein sequence ID" value="CAB4850635.1"/>
    <property type="molecule type" value="Genomic_DNA"/>
</dbReference>
<sequence length="80" mass="9240">MRNKRYRINPRRQKGGPFDLFGEIPVLTTDLDDWMALVAPRISAWRRDWYIRGYDVPGKIRAAKLAGAWPPTPEAQSTAR</sequence>
<gene>
    <name evidence="1" type="ORF">UFOPK3278_01282</name>
</gene>
<proteinExistence type="predicted"/>
<evidence type="ECO:0000313" key="1">
    <source>
        <dbReference type="EMBL" id="CAB4850635.1"/>
    </source>
</evidence>
<reference evidence="1" key="1">
    <citation type="submission" date="2020-05" db="EMBL/GenBank/DDBJ databases">
        <authorList>
            <person name="Chiriac C."/>
            <person name="Salcher M."/>
            <person name="Ghai R."/>
            <person name="Kavagutti S V."/>
        </authorList>
    </citation>
    <scope>NUCLEOTIDE SEQUENCE</scope>
</reference>
<accession>A0A6J7BZU1</accession>
<organism evidence="1">
    <name type="scientific">freshwater metagenome</name>
    <dbReference type="NCBI Taxonomy" id="449393"/>
    <lineage>
        <taxon>unclassified sequences</taxon>
        <taxon>metagenomes</taxon>
        <taxon>ecological metagenomes</taxon>
    </lineage>
</organism>
<name>A0A6J7BZU1_9ZZZZ</name>
<protein>
    <submittedName>
        <fullName evidence="1">Unannotated protein</fullName>
    </submittedName>
</protein>